<sequence>MLAGFVASNSWMSPDRMASLLLPPSSRDRAVLSQKPGPLHELGIYSSSSRLWDTVAQWGNWAMAKVALDLRPPQQIPPSNPSVNQSEPAGDRMLDIFFNNLPSDVKACLLYLGLFPKACMISRKRLSRHWIAQGLVGEIDMWSAEHVADSCFEELVRRNMIRPVQRSRTGKVKTCQVHTTVLEYIVAKSTKENFTTVVDDYCWPLPTMASGMKARRLSLQSIGDHQQVYQRKTDYYSLLNLSHVRVVTASGTLEQLPFLPFELKIVQVLDLEGCIGFRSQDVKAICKMLLLKYLSIRKTDVDKLPSDIGKLRYLETLDIRDTDVSELPKSIVHLGRIRSILGGSKSARKALKLPEEMMKKPMRSLNVLSGIEIDGESTSMTRLDKFMGIRKLAIYKLRIKKSDENFSELQKSFGNLFSSSLQSLLIVDEFSEFLNSLDALSFMPRSLCSLELYGELHTLPTFTGFLEFLRKLSIPMTAIETDGNTLETLGRLPSLVCLTFSFAAPHIYWDTEDINERNEPRGEIFFPGKRFQSLKLLCFSAPSLPALRFAEGAAPELERLELRYKKLEGLSGVRNLRKIQELQFFVKAQAHERSRHILDAIKTELAGSSTEVLVN</sequence>
<evidence type="ECO:0000256" key="1">
    <source>
        <dbReference type="ARBA" id="ARBA00022737"/>
    </source>
</evidence>
<evidence type="ECO:0000259" key="3">
    <source>
        <dbReference type="Pfam" id="PF23559"/>
    </source>
</evidence>
<dbReference type="InterPro" id="IPR044974">
    <property type="entry name" value="Disease_R_plants"/>
</dbReference>
<dbReference type="Gene3D" id="3.80.10.10">
    <property type="entry name" value="Ribonuclease Inhibitor"/>
    <property type="match status" value="1"/>
</dbReference>
<dbReference type="GO" id="GO:0042742">
    <property type="term" value="P:defense response to bacterium"/>
    <property type="evidence" value="ECO:0007669"/>
    <property type="project" value="UniProtKB-ARBA"/>
</dbReference>
<evidence type="ECO:0000313" key="6">
    <source>
        <dbReference type="Proteomes" id="UP000636709"/>
    </source>
</evidence>
<protein>
    <submittedName>
        <fullName evidence="5">Uncharacterized protein</fullName>
    </submittedName>
</protein>
<organism evidence="5 6">
    <name type="scientific">Digitaria exilis</name>
    <dbReference type="NCBI Taxonomy" id="1010633"/>
    <lineage>
        <taxon>Eukaryota</taxon>
        <taxon>Viridiplantae</taxon>
        <taxon>Streptophyta</taxon>
        <taxon>Embryophyta</taxon>
        <taxon>Tracheophyta</taxon>
        <taxon>Spermatophyta</taxon>
        <taxon>Magnoliopsida</taxon>
        <taxon>Liliopsida</taxon>
        <taxon>Poales</taxon>
        <taxon>Poaceae</taxon>
        <taxon>PACMAD clade</taxon>
        <taxon>Panicoideae</taxon>
        <taxon>Panicodae</taxon>
        <taxon>Paniceae</taxon>
        <taxon>Anthephorinae</taxon>
        <taxon>Digitaria</taxon>
    </lineage>
</organism>
<dbReference type="InterPro" id="IPR055414">
    <property type="entry name" value="LRR_R13L4/SHOC2-like"/>
</dbReference>
<keyword evidence="1" id="KW-0677">Repeat</keyword>
<dbReference type="Pfam" id="PF23598">
    <property type="entry name" value="LRR_14"/>
    <property type="match status" value="1"/>
</dbReference>
<dbReference type="InterPro" id="IPR032675">
    <property type="entry name" value="LRR_dom_sf"/>
</dbReference>
<evidence type="ECO:0000256" key="2">
    <source>
        <dbReference type="ARBA" id="ARBA00022821"/>
    </source>
</evidence>
<accession>A0A835EEG4</accession>
<dbReference type="Gene3D" id="1.10.10.10">
    <property type="entry name" value="Winged helix-like DNA-binding domain superfamily/Winged helix DNA-binding domain"/>
    <property type="match status" value="1"/>
</dbReference>
<dbReference type="FunFam" id="1.10.10.10:FF:000322">
    <property type="entry name" value="Probable disease resistance protein At1g63360"/>
    <property type="match status" value="1"/>
</dbReference>
<dbReference type="Pfam" id="PF23559">
    <property type="entry name" value="WHD_DRP"/>
    <property type="match status" value="1"/>
</dbReference>
<comment type="caution">
    <text evidence="5">The sequence shown here is derived from an EMBL/GenBank/DDBJ whole genome shotgun (WGS) entry which is preliminary data.</text>
</comment>
<dbReference type="OrthoDB" id="1517790at2759"/>
<feature type="domain" description="Disease resistance protein winged helix" evidence="3">
    <location>
        <begin position="114"/>
        <end position="182"/>
    </location>
</feature>
<reference evidence="5" key="1">
    <citation type="submission" date="2020-07" db="EMBL/GenBank/DDBJ databases">
        <title>Genome sequence and genetic diversity analysis of an under-domesticated orphan crop, white fonio (Digitaria exilis).</title>
        <authorList>
            <person name="Bennetzen J.L."/>
            <person name="Chen S."/>
            <person name="Ma X."/>
            <person name="Wang X."/>
            <person name="Yssel A.E.J."/>
            <person name="Chaluvadi S.R."/>
            <person name="Johnson M."/>
            <person name="Gangashetty P."/>
            <person name="Hamidou F."/>
            <person name="Sanogo M.D."/>
            <person name="Zwaenepoel A."/>
            <person name="Wallace J."/>
            <person name="Van De Peer Y."/>
            <person name="Van Deynze A."/>
        </authorList>
    </citation>
    <scope>NUCLEOTIDE SEQUENCE</scope>
    <source>
        <tissue evidence="5">Leaves</tissue>
    </source>
</reference>
<dbReference type="SUPFAM" id="SSF52058">
    <property type="entry name" value="L domain-like"/>
    <property type="match status" value="1"/>
</dbReference>
<evidence type="ECO:0000313" key="5">
    <source>
        <dbReference type="EMBL" id="KAF8684830.1"/>
    </source>
</evidence>
<proteinExistence type="predicted"/>
<keyword evidence="2" id="KW-0611">Plant defense</keyword>
<feature type="domain" description="Disease resistance R13L4/SHOC-2-like LRR" evidence="4">
    <location>
        <begin position="243"/>
        <end position="591"/>
    </location>
</feature>
<dbReference type="GO" id="GO:0009626">
    <property type="term" value="P:plant-type hypersensitive response"/>
    <property type="evidence" value="ECO:0007669"/>
    <property type="project" value="UniProtKB-ARBA"/>
</dbReference>
<dbReference type="PANTHER" id="PTHR23155:SF947">
    <property type="entry name" value="DISEASE RESISTANCE PROTEIN RPP13"/>
    <property type="match status" value="1"/>
</dbReference>
<dbReference type="InterPro" id="IPR036388">
    <property type="entry name" value="WH-like_DNA-bd_sf"/>
</dbReference>
<keyword evidence="6" id="KW-1185">Reference proteome</keyword>
<dbReference type="GO" id="GO:0002758">
    <property type="term" value="P:innate immune response-activating signaling pathway"/>
    <property type="evidence" value="ECO:0007669"/>
    <property type="project" value="UniProtKB-ARBA"/>
</dbReference>
<dbReference type="InterPro" id="IPR058922">
    <property type="entry name" value="WHD_DRP"/>
</dbReference>
<name>A0A835EEG4_9POAL</name>
<evidence type="ECO:0000259" key="4">
    <source>
        <dbReference type="Pfam" id="PF23598"/>
    </source>
</evidence>
<dbReference type="EMBL" id="JACEFO010002093">
    <property type="protein sequence ID" value="KAF8684830.1"/>
    <property type="molecule type" value="Genomic_DNA"/>
</dbReference>
<dbReference type="PANTHER" id="PTHR23155">
    <property type="entry name" value="DISEASE RESISTANCE PROTEIN RP"/>
    <property type="match status" value="1"/>
</dbReference>
<gene>
    <name evidence="5" type="ORF">HU200_044107</name>
</gene>
<dbReference type="Proteomes" id="UP000636709">
    <property type="component" value="Unassembled WGS sequence"/>
</dbReference>
<dbReference type="AlphaFoldDB" id="A0A835EEG4"/>